<gene>
    <name evidence="3" type="ORF">EHS89_08245</name>
</gene>
<protein>
    <submittedName>
        <fullName evidence="3">Uncharacterized protein</fullName>
    </submittedName>
</protein>
<dbReference type="AlphaFoldDB" id="A0A3P1SUF6"/>
<sequence length="168" mass="17030">MHLLRYGAMVTTGLLLSVNQAQATIQTDLSAGLPLTSIIQNAVSSQTSLETILDQILTNCDSKAIPDPALDNKFIVCTAGSLESIISAAVVNYSDDTESLQMIGQSGLEEGLSLEQLIQIAINNGIDPAALLPPAAAGAPPAPAGQNFTPSPFGNNTGGGGGGNISPS</sequence>
<dbReference type="RefSeq" id="WP_124925656.1">
    <property type="nucleotide sequence ID" value="NZ_BMOH01000005.1"/>
</dbReference>
<evidence type="ECO:0000313" key="3">
    <source>
        <dbReference type="EMBL" id="RRD00186.1"/>
    </source>
</evidence>
<keyword evidence="2" id="KW-0732">Signal</keyword>
<dbReference type="Proteomes" id="UP000267535">
    <property type="component" value="Unassembled WGS sequence"/>
</dbReference>
<feature type="chain" id="PRO_5018159694" evidence="2">
    <location>
        <begin position="24"/>
        <end position="168"/>
    </location>
</feature>
<feature type="signal peptide" evidence="2">
    <location>
        <begin position="1"/>
        <end position="23"/>
    </location>
</feature>
<evidence type="ECO:0000256" key="1">
    <source>
        <dbReference type="SAM" id="MobiDB-lite"/>
    </source>
</evidence>
<accession>A0A3P1SUF6</accession>
<reference evidence="3 4" key="1">
    <citation type="submission" date="2018-11" db="EMBL/GenBank/DDBJ databases">
        <title>The draft genome sequence of Amphritea balenae JAMM 1525T.</title>
        <authorList>
            <person name="Fang Z."/>
            <person name="Zhang Y."/>
            <person name="Han X."/>
        </authorList>
    </citation>
    <scope>NUCLEOTIDE SEQUENCE [LARGE SCALE GENOMIC DNA]</scope>
    <source>
        <strain evidence="3 4">JAMM 1525</strain>
    </source>
</reference>
<keyword evidence="4" id="KW-1185">Reference proteome</keyword>
<proteinExistence type="predicted"/>
<feature type="compositionally biased region" description="Gly residues" evidence="1">
    <location>
        <begin position="156"/>
        <end position="168"/>
    </location>
</feature>
<organism evidence="3 4">
    <name type="scientific">Amphritea balenae</name>
    <dbReference type="NCBI Taxonomy" id="452629"/>
    <lineage>
        <taxon>Bacteria</taxon>
        <taxon>Pseudomonadati</taxon>
        <taxon>Pseudomonadota</taxon>
        <taxon>Gammaproteobacteria</taxon>
        <taxon>Oceanospirillales</taxon>
        <taxon>Oceanospirillaceae</taxon>
        <taxon>Amphritea</taxon>
    </lineage>
</organism>
<evidence type="ECO:0000313" key="4">
    <source>
        <dbReference type="Proteomes" id="UP000267535"/>
    </source>
</evidence>
<dbReference type="EMBL" id="RQXV01000003">
    <property type="protein sequence ID" value="RRD00186.1"/>
    <property type="molecule type" value="Genomic_DNA"/>
</dbReference>
<evidence type="ECO:0000256" key="2">
    <source>
        <dbReference type="SAM" id="SignalP"/>
    </source>
</evidence>
<name>A0A3P1SUF6_9GAMM</name>
<comment type="caution">
    <text evidence="3">The sequence shown here is derived from an EMBL/GenBank/DDBJ whole genome shotgun (WGS) entry which is preliminary data.</text>
</comment>
<feature type="region of interest" description="Disordered" evidence="1">
    <location>
        <begin position="137"/>
        <end position="168"/>
    </location>
</feature>